<dbReference type="STRING" id="324925.Ppha_0932"/>
<keyword evidence="2" id="KW-1185">Reference proteome</keyword>
<accession>B4SF72</accession>
<dbReference type="AlphaFoldDB" id="B4SF72"/>
<dbReference type="KEGG" id="pph:Ppha_0932"/>
<protein>
    <submittedName>
        <fullName evidence="1">GatB/Yqey domain protein</fullName>
    </submittedName>
</protein>
<dbReference type="eggNOG" id="COG1610">
    <property type="taxonomic scope" value="Bacteria"/>
</dbReference>
<name>B4SF72_PELPB</name>
<dbReference type="InterPro" id="IPR023168">
    <property type="entry name" value="GatB_Yqey_C_2"/>
</dbReference>
<dbReference type="Proteomes" id="UP000002724">
    <property type="component" value="Chromosome"/>
</dbReference>
<dbReference type="OrthoDB" id="9788127at2"/>
<dbReference type="GO" id="GO:0016884">
    <property type="term" value="F:carbon-nitrogen ligase activity, with glutamine as amido-N-donor"/>
    <property type="evidence" value="ECO:0007669"/>
    <property type="project" value="InterPro"/>
</dbReference>
<dbReference type="RefSeq" id="WP_012507714.1">
    <property type="nucleotide sequence ID" value="NC_011060.1"/>
</dbReference>
<proteinExistence type="predicted"/>
<dbReference type="SUPFAM" id="SSF89095">
    <property type="entry name" value="GatB/YqeY motif"/>
    <property type="match status" value="1"/>
</dbReference>
<gene>
    <name evidence="1" type="ordered locus">Ppha_0932</name>
</gene>
<reference evidence="1 2" key="1">
    <citation type="submission" date="2008-06" db="EMBL/GenBank/DDBJ databases">
        <title>Complete sequence of Pelodictyon phaeoclathratiforme BU-1.</title>
        <authorList>
            <consortium name="US DOE Joint Genome Institute"/>
            <person name="Lucas S."/>
            <person name="Copeland A."/>
            <person name="Lapidus A."/>
            <person name="Glavina del Rio T."/>
            <person name="Dalin E."/>
            <person name="Tice H."/>
            <person name="Bruce D."/>
            <person name="Goodwin L."/>
            <person name="Pitluck S."/>
            <person name="Schmutz J."/>
            <person name="Larimer F."/>
            <person name="Land M."/>
            <person name="Hauser L."/>
            <person name="Kyrpides N."/>
            <person name="Mikhailova N."/>
            <person name="Liu Z."/>
            <person name="Li T."/>
            <person name="Zhao F."/>
            <person name="Overmann J."/>
            <person name="Bryant D.A."/>
            <person name="Richardson P."/>
        </authorList>
    </citation>
    <scope>NUCLEOTIDE SEQUENCE [LARGE SCALE GENOMIC DNA]</scope>
    <source>
        <strain evidence="2">DSM 5477 / BU-1</strain>
    </source>
</reference>
<dbReference type="InterPro" id="IPR019004">
    <property type="entry name" value="YqeY/Aim41"/>
</dbReference>
<dbReference type="InterPro" id="IPR003789">
    <property type="entry name" value="Asn/Gln_tRNA_amidoTrase-B-like"/>
</dbReference>
<sequence length="152" mass="16593">MSLKEQIDLDLKNSMKSGDKTRLNAIRSIRATLLEKEVSIRVAGKAVLTDEQEIEVLVSLAKKRRDAIEQFTAGNRPDLAAIELSELTVIEEYLPEPVSDDDVRAIVEDIVAKTGATSMKDIGKVMGQAMKALKGKADGTKVQEIVKSLLSV</sequence>
<dbReference type="InterPro" id="IPR042184">
    <property type="entry name" value="YqeY/Aim41_N"/>
</dbReference>
<dbReference type="PANTHER" id="PTHR28055:SF1">
    <property type="entry name" value="ALTERED INHERITANCE OF MITOCHONDRIA PROTEIN 41, MITOCHONDRIAL"/>
    <property type="match status" value="1"/>
</dbReference>
<organism evidence="1 2">
    <name type="scientific">Pelodictyon phaeoclathratiforme (strain DSM 5477 / BU-1)</name>
    <dbReference type="NCBI Taxonomy" id="324925"/>
    <lineage>
        <taxon>Bacteria</taxon>
        <taxon>Pseudomonadati</taxon>
        <taxon>Chlorobiota</taxon>
        <taxon>Chlorobiia</taxon>
        <taxon>Chlorobiales</taxon>
        <taxon>Chlorobiaceae</taxon>
        <taxon>Chlorobium/Pelodictyon group</taxon>
        <taxon>Pelodictyon</taxon>
    </lineage>
</organism>
<dbReference type="EMBL" id="CP001110">
    <property type="protein sequence ID" value="ACF43219.1"/>
    <property type="molecule type" value="Genomic_DNA"/>
</dbReference>
<dbReference type="HOGENOM" id="CLU_079430_2_1_10"/>
<dbReference type="Pfam" id="PF09424">
    <property type="entry name" value="YqeY"/>
    <property type="match status" value="1"/>
</dbReference>
<evidence type="ECO:0000313" key="1">
    <source>
        <dbReference type="EMBL" id="ACF43219.1"/>
    </source>
</evidence>
<dbReference type="Gene3D" id="1.10.10.410">
    <property type="match status" value="1"/>
</dbReference>
<dbReference type="PANTHER" id="PTHR28055">
    <property type="entry name" value="ALTERED INHERITANCE OF MITOCHONDRIA PROTEIN 41, MITOCHONDRIAL"/>
    <property type="match status" value="1"/>
</dbReference>
<evidence type="ECO:0000313" key="2">
    <source>
        <dbReference type="Proteomes" id="UP000002724"/>
    </source>
</evidence>
<dbReference type="Gene3D" id="1.10.1510.10">
    <property type="entry name" value="Uncharacterised protein YqeY/AIM41 PF09424, N-terminal domain"/>
    <property type="match status" value="1"/>
</dbReference>